<dbReference type="EMBL" id="AL954747">
    <property type="protein sequence ID" value="CAD84250.1"/>
    <property type="molecule type" value="Genomic_DNA"/>
</dbReference>
<accession>Q82XD8</accession>
<organism evidence="2 3">
    <name type="scientific">Nitrosomonas europaea (strain ATCC 19718 / CIP 103999 / KCTC 2705 / NBRC 14298)</name>
    <dbReference type="NCBI Taxonomy" id="228410"/>
    <lineage>
        <taxon>Bacteria</taxon>
        <taxon>Pseudomonadati</taxon>
        <taxon>Pseudomonadota</taxon>
        <taxon>Betaproteobacteria</taxon>
        <taxon>Nitrosomonadales</taxon>
        <taxon>Nitrosomonadaceae</taxon>
        <taxon>Nitrosomonas</taxon>
    </lineage>
</organism>
<name>Q82XD8_NITEU</name>
<evidence type="ECO:0000256" key="1">
    <source>
        <dbReference type="SAM" id="Coils"/>
    </source>
</evidence>
<feature type="coiled-coil region" evidence="1">
    <location>
        <begin position="43"/>
        <end position="70"/>
    </location>
</feature>
<keyword evidence="1" id="KW-0175">Coiled coil</keyword>
<dbReference type="Gene3D" id="3.30.450.40">
    <property type="match status" value="1"/>
</dbReference>
<dbReference type="PANTHER" id="PTHR38765:SF1">
    <property type="entry name" value="DUF484 DOMAIN-CONTAINING PROTEIN"/>
    <property type="match status" value="1"/>
</dbReference>
<dbReference type="AlphaFoldDB" id="Q82XD8"/>
<evidence type="ECO:0008006" key="4">
    <source>
        <dbReference type="Google" id="ProtNLM"/>
    </source>
</evidence>
<dbReference type="STRING" id="228410.NE0339"/>
<dbReference type="KEGG" id="neu:NE0339"/>
<keyword evidence="3" id="KW-1185">Reference proteome</keyword>
<dbReference type="InterPro" id="IPR007435">
    <property type="entry name" value="DUF484"/>
</dbReference>
<dbReference type="Proteomes" id="UP000001416">
    <property type="component" value="Chromosome"/>
</dbReference>
<protein>
    <recommendedName>
        <fullName evidence="4">DUF484 family protein</fullName>
    </recommendedName>
</protein>
<dbReference type="eggNOG" id="COG3159">
    <property type="taxonomic scope" value="Bacteria"/>
</dbReference>
<sequence length="237" mass="27262">MDLSMTTPEEITQYLQDHPEFFEEHPDLLESLRFPHPYEGRVISINERQVAMLREKNKLLQNRLQELIDVGENNDAISEKMHRLTVALLGFGSLPELLHELQYHLCEDFSIPHVVLRLWQIDEFGTEADLPSPEFDPISNNVRILAQGMLRPYCGPEVDDEIRQWFAQDAEYLKSFAVIPLKKQSNFGLLVMASPEAERFYPDMGTLYLERLGDMVSSSIMRLIQQTPGAANRESAS</sequence>
<gene>
    <name evidence="2" type="ordered locus">NE0339</name>
</gene>
<dbReference type="InterPro" id="IPR029016">
    <property type="entry name" value="GAF-like_dom_sf"/>
</dbReference>
<dbReference type="PhylomeDB" id="Q82XD8"/>
<proteinExistence type="predicted"/>
<evidence type="ECO:0000313" key="2">
    <source>
        <dbReference type="EMBL" id="CAD84250.1"/>
    </source>
</evidence>
<evidence type="ECO:0000313" key="3">
    <source>
        <dbReference type="Proteomes" id="UP000001416"/>
    </source>
</evidence>
<dbReference type="HOGENOM" id="CLU_073320_1_0_4"/>
<reference evidence="2 3" key="1">
    <citation type="journal article" date="2003" name="J. Bacteriol.">
        <title>Complete genome sequence of the ammonia-oxidizing bacterium and obligate chemolithoautotroph Nitrosomonas europaea.</title>
        <authorList>
            <person name="Chain P."/>
            <person name="Lamerdin J."/>
            <person name="Larimer F."/>
            <person name="Regala W."/>
            <person name="Land M."/>
            <person name="Hauser L."/>
            <person name="Hooper A."/>
            <person name="Klotz M."/>
            <person name="Norton J."/>
            <person name="Sayavedra-Soto L."/>
            <person name="Arciero D."/>
            <person name="Hommes N."/>
            <person name="Whittaker M."/>
            <person name="Arp D."/>
        </authorList>
    </citation>
    <scope>NUCLEOTIDE SEQUENCE [LARGE SCALE GENOMIC DNA]</scope>
    <source>
        <strain evidence="3">ATCC 19718 / CIP 103999 / KCTC 2705 / NBRC 14298</strain>
    </source>
</reference>
<dbReference type="PANTHER" id="PTHR38765">
    <property type="entry name" value="DUF484 DOMAIN-CONTAINING PROTEIN"/>
    <property type="match status" value="1"/>
</dbReference>
<dbReference type="Pfam" id="PF04340">
    <property type="entry name" value="DUF484"/>
    <property type="match status" value="1"/>
</dbReference>